<evidence type="ECO:0000256" key="4">
    <source>
        <dbReference type="PROSITE-ProRule" id="PRU00335"/>
    </source>
</evidence>
<dbReference type="PANTHER" id="PTHR30055">
    <property type="entry name" value="HTH-TYPE TRANSCRIPTIONAL REGULATOR RUTR"/>
    <property type="match status" value="1"/>
</dbReference>
<feature type="region of interest" description="Disordered" evidence="5">
    <location>
        <begin position="1"/>
        <end position="24"/>
    </location>
</feature>
<dbReference type="Pfam" id="PF00440">
    <property type="entry name" value="TetR_N"/>
    <property type="match status" value="1"/>
</dbReference>
<dbReference type="InterPro" id="IPR036271">
    <property type="entry name" value="Tet_transcr_reg_TetR-rel_C_sf"/>
</dbReference>
<gene>
    <name evidence="7" type="ORF">E4L96_07020</name>
</gene>
<sequence>MSQPESTPPKRRPGRPPSEHSRRQVLDTAYRILMTEGLGRLSIERVAAEAGVSKPTIYRSWTNAQELAMAALMAQPGGEASAPLAGAARAALETHLRAVIDTFATQRGRQIALTMASADPDSELAKAFRNQVILKSRETGRTLIEQAIADREIRADVDVEVVLDMLFGPLFFRLLVGHLSLSPALAGALVNTVFDGLAEMENTPAAARGRRTGHVKQGA</sequence>
<dbReference type="OrthoDB" id="9796019at2"/>
<dbReference type="InterPro" id="IPR011075">
    <property type="entry name" value="TetR_C"/>
</dbReference>
<dbReference type="PANTHER" id="PTHR30055:SF148">
    <property type="entry name" value="TETR-FAMILY TRANSCRIPTIONAL REGULATOR"/>
    <property type="match status" value="1"/>
</dbReference>
<dbReference type="InterPro" id="IPR001647">
    <property type="entry name" value="HTH_TetR"/>
</dbReference>
<evidence type="ECO:0000313" key="7">
    <source>
        <dbReference type="EMBL" id="TFW23148.1"/>
    </source>
</evidence>
<dbReference type="Proteomes" id="UP000298438">
    <property type="component" value="Unassembled WGS sequence"/>
</dbReference>
<evidence type="ECO:0000313" key="8">
    <source>
        <dbReference type="Proteomes" id="UP000298438"/>
    </source>
</evidence>
<evidence type="ECO:0000259" key="6">
    <source>
        <dbReference type="PROSITE" id="PS50977"/>
    </source>
</evidence>
<dbReference type="GO" id="GO:0000976">
    <property type="term" value="F:transcription cis-regulatory region binding"/>
    <property type="evidence" value="ECO:0007669"/>
    <property type="project" value="TreeGrafter"/>
</dbReference>
<dbReference type="Gene3D" id="1.10.10.60">
    <property type="entry name" value="Homeodomain-like"/>
    <property type="match status" value="1"/>
</dbReference>
<evidence type="ECO:0000256" key="5">
    <source>
        <dbReference type="SAM" id="MobiDB-lite"/>
    </source>
</evidence>
<proteinExistence type="predicted"/>
<protein>
    <submittedName>
        <fullName evidence="7">TetR/AcrR family transcriptional regulator</fullName>
    </submittedName>
</protein>
<evidence type="ECO:0000256" key="3">
    <source>
        <dbReference type="ARBA" id="ARBA00023163"/>
    </source>
</evidence>
<feature type="DNA-binding region" description="H-T-H motif" evidence="4">
    <location>
        <begin position="42"/>
        <end position="61"/>
    </location>
</feature>
<evidence type="ECO:0000256" key="2">
    <source>
        <dbReference type="ARBA" id="ARBA00023125"/>
    </source>
</evidence>
<keyword evidence="1" id="KW-0805">Transcription regulation</keyword>
<accession>A0A4Y9SM07</accession>
<dbReference type="InterPro" id="IPR009057">
    <property type="entry name" value="Homeodomain-like_sf"/>
</dbReference>
<evidence type="ECO:0000256" key="1">
    <source>
        <dbReference type="ARBA" id="ARBA00023015"/>
    </source>
</evidence>
<dbReference type="PRINTS" id="PR00455">
    <property type="entry name" value="HTHTETR"/>
</dbReference>
<dbReference type="EMBL" id="SPVF01000099">
    <property type="protein sequence ID" value="TFW23148.1"/>
    <property type="molecule type" value="Genomic_DNA"/>
</dbReference>
<name>A0A4Y9SM07_9BURK</name>
<dbReference type="SUPFAM" id="SSF46689">
    <property type="entry name" value="Homeodomain-like"/>
    <property type="match status" value="1"/>
</dbReference>
<comment type="caution">
    <text evidence="7">The sequence shown here is derived from an EMBL/GenBank/DDBJ whole genome shotgun (WGS) entry which is preliminary data.</text>
</comment>
<dbReference type="GO" id="GO:0003700">
    <property type="term" value="F:DNA-binding transcription factor activity"/>
    <property type="evidence" value="ECO:0007669"/>
    <property type="project" value="TreeGrafter"/>
</dbReference>
<dbReference type="PROSITE" id="PS50977">
    <property type="entry name" value="HTH_TETR_2"/>
    <property type="match status" value="1"/>
</dbReference>
<reference evidence="7 8" key="1">
    <citation type="submission" date="2019-03" db="EMBL/GenBank/DDBJ databases">
        <title>Draft Genome Sequence of Massilia arenosa sp. nov., a Novel Massilia Species Isolated from a Sandy-loam Maize Soil.</title>
        <authorList>
            <person name="Raths R."/>
            <person name="Peta V."/>
            <person name="Bucking H."/>
        </authorList>
    </citation>
    <scope>NUCLEOTIDE SEQUENCE [LARGE SCALE GENOMIC DNA]</scope>
    <source>
        <strain evidence="7 8">MC02</strain>
    </source>
</reference>
<dbReference type="Pfam" id="PF16859">
    <property type="entry name" value="TetR_C_11"/>
    <property type="match status" value="1"/>
</dbReference>
<feature type="domain" description="HTH tetR-type" evidence="6">
    <location>
        <begin position="19"/>
        <end position="79"/>
    </location>
</feature>
<dbReference type="AlphaFoldDB" id="A0A4Y9SM07"/>
<organism evidence="7 8">
    <name type="scientific">Zemynaea arenosa</name>
    <dbReference type="NCBI Taxonomy" id="2561931"/>
    <lineage>
        <taxon>Bacteria</taxon>
        <taxon>Pseudomonadati</taxon>
        <taxon>Pseudomonadota</taxon>
        <taxon>Betaproteobacteria</taxon>
        <taxon>Burkholderiales</taxon>
        <taxon>Oxalobacteraceae</taxon>
        <taxon>Telluria group</taxon>
        <taxon>Zemynaea</taxon>
    </lineage>
</organism>
<keyword evidence="2 4" id="KW-0238">DNA-binding</keyword>
<keyword evidence="3" id="KW-0804">Transcription</keyword>
<dbReference type="InterPro" id="IPR050109">
    <property type="entry name" value="HTH-type_TetR-like_transc_reg"/>
</dbReference>
<keyword evidence="8" id="KW-1185">Reference proteome</keyword>
<dbReference type="Gene3D" id="1.10.357.10">
    <property type="entry name" value="Tetracycline Repressor, domain 2"/>
    <property type="match status" value="1"/>
</dbReference>
<dbReference type="SUPFAM" id="SSF48498">
    <property type="entry name" value="Tetracyclin repressor-like, C-terminal domain"/>
    <property type="match status" value="1"/>
</dbReference>
<dbReference type="RefSeq" id="WP_135206503.1">
    <property type="nucleotide sequence ID" value="NZ_SPVF01000099.1"/>
</dbReference>